<feature type="region of interest" description="Disordered" evidence="1">
    <location>
        <begin position="42"/>
        <end position="322"/>
    </location>
</feature>
<dbReference type="Proteomes" id="UP000613066">
    <property type="component" value="Unassembled WGS sequence"/>
</dbReference>
<feature type="compositionally biased region" description="Basic residues" evidence="1">
    <location>
        <begin position="468"/>
        <end position="478"/>
    </location>
</feature>
<dbReference type="OrthoDB" id="8943218at2759"/>
<dbReference type="GO" id="GO:0006355">
    <property type="term" value="P:regulation of DNA-templated transcription"/>
    <property type="evidence" value="ECO:0007669"/>
    <property type="project" value="InterPro"/>
</dbReference>
<dbReference type="GO" id="GO:0005737">
    <property type="term" value="C:cytoplasm"/>
    <property type="evidence" value="ECO:0007669"/>
    <property type="project" value="TreeGrafter"/>
</dbReference>
<name>A0A851P3G4_9GALL</name>
<feature type="non-terminal residue" evidence="2">
    <location>
        <position position="654"/>
    </location>
</feature>
<protein>
    <submittedName>
        <fullName evidence="2">PERM1 protein</fullName>
    </submittedName>
</protein>
<dbReference type="PANTHER" id="PTHR47282">
    <property type="entry name" value="PGC-1 AND ERR-INDUCED REGULATOR IN MUSCLE PROTEIN 1"/>
    <property type="match status" value="1"/>
</dbReference>
<organism evidence="2 3">
    <name type="scientific">Penelope pileata</name>
    <dbReference type="NCBI Taxonomy" id="1118817"/>
    <lineage>
        <taxon>Eukaryota</taxon>
        <taxon>Metazoa</taxon>
        <taxon>Chordata</taxon>
        <taxon>Craniata</taxon>
        <taxon>Vertebrata</taxon>
        <taxon>Euteleostomi</taxon>
        <taxon>Archelosauria</taxon>
        <taxon>Archosauria</taxon>
        <taxon>Dinosauria</taxon>
        <taxon>Saurischia</taxon>
        <taxon>Theropoda</taxon>
        <taxon>Coelurosauria</taxon>
        <taxon>Aves</taxon>
        <taxon>Neognathae</taxon>
        <taxon>Galloanserae</taxon>
        <taxon>Galliformes</taxon>
        <taxon>Cracidae</taxon>
        <taxon>Penelope</taxon>
    </lineage>
</organism>
<reference evidence="2" key="1">
    <citation type="submission" date="2019-09" db="EMBL/GenBank/DDBJ databases">
        <title>Bird 10,000 Genomes (B10K) Project - Family phase.</title>
        <authorList>
            <person name="Zhang G."/>
        </authorList>
    </citation>
    <scope>NUCLEOTIDE SEQUENCE</scope>
    <source>
        <strain evidence="2">B10K-DU-001-08</strain>
        <tissue evidence="2">Muscle</tissue>
    </source>
</reference>
<dbReference type="GO" id="GO:0005634">
    <property type="term" value="C:nucleus"/>
    <property type="evidence" value="ECO:0007669"/>
    <property type="project" value="TreeGrafter"/>
</dbReference>
<accession>A0A851P3G4</accession>
<evidence type="ECO:0000313" key="3">
    <source>
        <dbReference type="Proteomes" id="UP000613066"/>
    </source>
</evidence>
<sequence>MDNFEYSLQLNDRAWADFLQAAEECALTPAALATAEQCLSDIEQGDGGDTRPVLRAGSEPAPGEPSCSPRGLSGADEDGAELQSPGGFLGGSQQLAAMPSVQGGQPRPPAAGSTPGQDAVREVEEGAARTPAAPGGDGSTEQPHGAGAQGGDTERKALSGAPGPRCEPPPSPAAEAAPSGAARRPELGGTARGDPGSIDVVRPKVPAPTRKSRKQRGAGATEGTSGDREVAGSPAQGSAAPSRAPSSSPVASRKSRGKEKAAKAAAATLEEAAESRQVAGSPGAELGEVSSSILSKQRVKEPGAQSPGKARATRTGRQGGGSGVLISASTVVTTPAVVTPPVVATPPAVVTMSVVITTPGASCWEEKALSPQSRDAACGGAAWGGHREPIAEPPRAVSPPRFAVGSPTRTGSLDVTWPELCDYLFCDPQSGEEVAENSLEGEKTPLEREISLPELYEHFFNEPEGSRKKVKERKRKKSSSLDHAEPHSEHPALAAQPPAASIPELYEHFFPDGPRSRGGWRGSFFSVSASEVRKAMGALKAILQRPKQRGRSQEPISPLLGRRGSQLALMPLGGGPERPPALDMALALRGGPEAPLALTHKDMCLVFCAFASWAVKTSDLQAPDAWKTVFLASFGTLSAIRYFRRQVREGQPRT</sequence>
<keyword evidence="3" id="KW-1185">Reference proteome</keyword>
<dbReference type="AlphaFoldDB" id="A0A851P3G4"/>
<feature type="non-terminal residue" evidence="2">
    <location>
        <position position="1"/>
    </location>
</feature>
<comment type="caution">
    <text evidence="2">The sequence shown here is derived from an EMBL/GenBank/DDBJ whole genome shotgun (WGS) entry which is preliminary data.</text>
</comment>
<feature type="compositionally biased region" description="Basic and acidic residues" evidence="1">
    <location>
        <begin position="479"/>
        <end position="490"/>
    </location>
</feature>
<evidence type="ECO:0000256" key="1">
    <source>
        <dbReference type="SAM" id="MobiDB-lite"/>
    </source>
</evidence>
<feature type="compositionally biased region" description="Low complexity" evidence="1">
    <location>
        <begin position="173"/>
        <end position="182"/>
    </location>
</feature>
<dbReference type="InterPro" id="IPR043442">
    <property type="entry name" value="Perm1"/>
</dbReference>
<feature type="compositionally biased region" description="Low complexity" evidence="1">
    <location>
        <begin position="231"/>
        <end position="252"/>
    </location>
</feature>
<feature type="region of interest" description="Disordered" evidence="1">
    <location>
        <begin position="461"/>
        <end position="495"/>
    </location>
</feature>
<dbReference type="PANTHER" id="PTHR47282:SF1">
    <property type="entry name" value="PGC-1 AND ERR-INDUCED REGULATOR IN MUSCLE PROTEIN 1"/>
    <property type="match status" value="1"/>
</dbReference>
<dbReference type="GO" id="GO:0014850">
    <property type="term" value="P:response to muscle activity"/>
    <property type="evidence" value="ECO:0007669"/>
    <property type="project" value="TreeGrafter"/>
</dbReference>
<dbReference type="EMBL" id="WBMW01004037">
    <property type="protein sequence ID" value="NXC46670.1"/>
    <property type="molecule type" value="Genomic_DNA"/>
</dbReference>
<proteinExistence type="predicted"/>
<evidence type="ECO:0000313" key="2">
    <source>
        <dbReference type="EMBL" id="NXC46670.1"/>
    </source>
</evidence>
<gene>
    <name evidence="2" type="primary">Perm1</name>
    <name evidence="2" type="ORF">PENPIL_R13766</name>
</gene>